<dbReference type="Proteomes" id="UP000179034">
    <property type="component" value="Unassembled WGS sequence"/>
</dbReference>
<sequence length="116" mass="12715">MGESVNKALSDSQELRAEKDRLIAMRNTLAAGSPGTFGARFAERVIERIHALDDLESSREFFFQSLYRLFRPIACAAATAALAIMTLNMLERGEVSLAAAFALPQEEIGTILEEPP</sequence>
<organism evidence="1 2">
    <name type="scientific">Candidatus Glassbacteria bacterium RBG_16_58_8</name>
    <dbReference type="NCBI Taxonomy" id="1817866"/>
    <lineage>
        <taxon>Bacteria</taxon>
        <taxon>Candidatus Glassiibacteriota</taxon>
    </lineage>
</organism>
<reference evidence="1 2" key="1">
    <citation type="journal article" date="2016" name="Nat. Commun.">
        <title>Thousands of microbial genomes shed light on interconnected biogeochemical processes in an aquifer system.</title>
        <authorList>
            <person name="Anantharaman K."/>
            <person name="Brown C.T."/>
            <person name="Hug L.A."/>
            <person name="Sharon I."/>
            <person name="Castelle C.J."/>
            <person name="Probst A.J."/>
            <person name="Thomas B.C."/>
            <person name="Singh A."/>
            <person name="Wilkins M.J."/>
            <person name="Karaoz U."/>
            <person name="Brodie E.L."/>
            <person name="Williams K.H."/>
            <person name="Hubbard S.S."/>
            <person name="Banfield J.F."/>
        </authorList>
    </citation>
    <scope>NUCLEOTIDE SEQUENCE [LARGE SCALE GENOMIC DNA]</scope>
</reference>
<comment type="caution">
    <text evidence="1">The sequence shown here is derived from an EMBL/GenBank/DDBJ whole genome shotgun (WGS) entry which is preliminary data.</text>
</comment>
<name>A0A1F5YCM3_9BACT</name>
<dbReference type="EMBL" id="MFIW01000050">
    <property type="protein sequence ID" value="OGF97812.1"/>
    <property type="molecule type" value="Genomic_DNA"/>
</dbReference>
<dbReference type="AlphaFoldDB" id="A0A1F5YCM3"/>
<evidence type="ECO:0000313" key="2">
    <source>
        <dbReference type="Proteomes" id="UP000179034"/>
    </source>
</evidence>
<protein>
    <submittedName>
        <fullName evidence="1">Uncharacterized protein</fullName>
    </submittedName>
</protein>
<accession>A0A1F5YCM3</accession>
<gene>
    <name evidence="1" type="ORF">A2Z06_04370</name>
</gene>
<evidence type="ECO:0000313" key="1">
    <source>
        <dbReference type="EMBL" id="OGF97812.1"/>
    </source>
</evidence>
<proteinExistence type="predicted"/>